<evidence type="ECO:0000313" key="2">
    <source>
        <dbReference type="EMBL" id="CAJ0607827.1"/>
    </source>
</evidence>
<dbReference type="PROSITE" id="PS51885">
    <property type="entry name" value="NEPRILYSIN"/>
    <property type="match status" value="1"/>
</dbReference>
<dbReference type="Gene3D" id="1.10.1380.10">
    <property type="entry name" value="Neutral endopeptidase , domain2"/>
    <property type="match status" value="1"/>
</dbReference>
<feature type="domain" description="Peptidase M13 C-terminal" evidence="1">
    <location>
        <begin position="117"/>
        <end position="213"/>
    </location>
</feature>
<dbReference type="AlphaFoldDB" id="A0AA36HCU2"/>
<dbReference type="GO" id="GO:0005886">
    <property type="term" value="C:plasma membrane"/>
    <property type="evidence" value="ECO:0007669"/>
    <property type="project" value="TreeGrafter"/>
</dbReference>
<dbReference type="PANTHER" id="PTHR11733">
    <property type="entry name" value="ZINC METALLOPROTEASE FAMILY M13 NEPRILYSIN-RELATED"/>
    <property type="match status" value="1"/>
</dbReference>
<protein>
    <recommendedName>
        <fullName evidence="1">Peptidase M13 C-terminal domain-containing protein</fullName>
    </recommendedName>
</protein>
<keyword evidence="3" id="KW-1185">Reference proteome</keyword>
<evidence type="ECO:0000259" key="1">
    <source>
        <dbReference type="Pfam" id="PF01431"/>
    </source>
</evidence>
<evidence type="ECO:0000313" key="3">
    <source>
        <dbReference type="Proteomes" id="UP001176961"/>
    </source>
</evidence>
<reference evidence="2" key="1">
    <citation type="submission" date="2023-07" db="EMBL/GenBank/DDBJ databases">
        <authorList>
            <consortium name="CYATHOMIX"/>
        </authorList>
    </citation>
    <scope>NUCLEOTIDE SEQUENCE</scope>
    <source>
        <strain evidence="2">N/A</strain>
    </source>
</reference>
<accession>A0AA36HCU2</accession>
<sequence>MYGRQQKEPRWKECTKSTRDPTKYATSAMYMRKAFDKKALYKAKKTLHLVAYPDFILDDKKVDKQYEGMHFNDEDSYDEYSDDGINRLKMYLMPEYVFNSAVVYAYYDTQNSISKLQRRQYDALGNLNTWWDEDVKKKFEKRAQCFVDQYSKIEVPGTNHVINGELTLGENIADNGGVKQAYKAYKAFLQRYGGNEKRIKGLEKYDNDQMFFMLCFGKGF</sequence>
<dbReference type="InterPro" id="IPR024079">
    <property type="entry name" value="MetalloPept_cat_dom_sf"/>
</dbReference>
<gene>
    <name evidence="2" type="ORF">CYNAS_LOCUS19810</name>
</gene>
<dbReference type="Pfam" id="PF01431">
    <property type="entry name" value="Peptidase_M13"/>
    <property type="match status" value="1"/>
</dbReference>
<proteinExistence type="predicted"/>
<dbReference type="EMBL" id="CATQJL010000316">
    <property type="protein sequence ID" value="CAJ0607827.1"/>
    <property type="molecule type" value="Genomic_DNA"/>
</dbReference>
<dbReference type="Proteomes" id="UP001176961">
    <property type="component" value="Unassembled WGS sequence"/>
</dbReference>
<dbReference type="GO" id="GO:0004222">
    <property type="term" value="F:metalloendopeptidase activity"/>
    <property type="evidence" value="ECO:0007669"/>
    <property type="project" value="InterPro"/>
</dbReference>
<dbReference type="InterPro" id="IPR000718">
    <property type="entry name" value="Peptidase_M13"/>
</dbReference>
<dbReference type="SUPFAM" id="SSF55486">
    <property type="entry name" value="Metalloproteases ('zincins'), catalytic domain"/>
    <property type="match status" value="1"/>
</dbReference>
<dbReference type="InterPro" id="IPR018497">
    <property type="entry name" value="Peptidase_M13_C"/>
</dbReference>
<organism evidence="2 3">
    <name type="scientific">Cylicocyclus nassatus</name>
    <name type="common">Nematode worm</name>
    <dbReference type="NCBI Taxonomy" id="53992"/>
    <lineage>
        <taxon>Eukaryota</taxon>
        <taxon>Metazoa</taxon>
        <taxon>Ecdysozoa</taxon>
        <taxon>Nematoda</taxon>
        <taxon>Chromadorea</taxon>
        <taxon>Rhabditida</taxon>
        <taxon>Rhabditina</taxon>
        <taxon>Rhabditomorpha</taxon>
        <taxon>Strongyloidea</taxon>
        <taxon>Strongylidae</taxon>
        <taxon>Cylicocyclus</taxon>
    </lineage>
</organism>
<comment type="caution">
    <text evidence="2">The sequence shown here is derived from an EMBL/GenBank/DDBJ whole genome shotgun (WGS) entry which is preliminary data.</text>
</comment>
<dbReference type="GO" id="GO:0016485">
    <property type="term" value="P:protein processing"/>
    <property type="evidence" value="ECO:0007669"/>
    <property type="project" value="TreeGrafter"/>
</dbReference>
<name>A0AA36HCU2_CYLNA</name>
<dbReference type="InterPro" id="IPR042089">
    <property type="entry name" value="Peptidase_M13_dom_2"/>
</dbReference>
<dbReference type="PANTHER" id="PTHR11733:SF237">
    <property type="entry name" value="NEPRILYSIN-LIKE 4"/>
    <property type="match status" value="1"/>
</dbReference>
<dbReference type="Gene3D" id="3.40.390.10">
    <property type="entry name" value="Collagenase (Catalytic Domain)"/>
    <property type="match status" value="1"/>
</dbReference>